<dbReference type="Proteomes" id="UP000002730">
    <property type="component" value="Chromosome"/>
</dbReference>
<protein>
    <recommendedName>
        <fullName evidence="3">Phage transcriptional regulator, RinA family</fullName>
    </recommendedName>
</protein>
<dbReference type="OrthoDB" id="1706986at2"/>
<sequence>MSKKDDKKFKLTEYTLYNYSSLDVIINNLLLDIEDLQNDITIKASTFEEAIHTNDFRSSVENEVIRRDEKVNVRIKELDAERRCKSNLKRKIDGALTVLTKIELDLVKLRYFSKEKKTWIAVSSELGFDKDHCIKMRNNIIDKLSSLIYP</sequence>
<dbReference type="KEGG" id="ccb:Clocel_3553"/>
<dbReference type="EMBL" id="CP002160">
    <property type="protein sequence ID" value="ADL53229.1"/>
    <property type="molecule type" value="Genomic_DNA"/>
</dbReference>
<dbReference type="RefSeq" id="WP_013291889.1">
    <property type="nucleotide sequence ID" value="NC_014393.1"/>
</dbReference>
<evidence type="ECO:0000313" key="1">
    <source>
        <dbReference type="EMBL" id="ADL53229.1"/>
    </source>
</evidence>
<evidence type="ECO:0008006" key="3">
    <source>
        <dbReference type="Google" id="ProtNLM"/>
    </source>
</evidence>
<keyword evidence="2" id="KW-1185">Reference proteome</keyword>
<accession>D9SWE7</accession>
<dbReference type="STRING" id="573061.Clocel_3553"/>
<name>D9SWE7_CLOC7</name>
<dbReference type="AlphaFoldDB" id="D9SWE7"/>
<evidence type="ECO:0000313" key="2">
    <source>
        <dbReference type="Proteomes" id="UP000002730"/>
    </source>
</evidence>
<dbReference type="HOGENOM" id="CLU_139760_0_0_9"/>
<gene>
    <name evidence="1" type="ordered locus">Clocel_3553</name>
</gene>
<reference evidence="1 2" key="1">
    <citation type="submission" date="2010-08" db="EMBL/GenBank/DDBJ databases">
        <title>Complete sequence of Clostridium cellulovorans 743B.</title>
        <authorList>
            <consortium name="US DOE Joint Genome Institute"/>
            <person name="Lucas S."/>
            <person name="Copeland A."/>
            <person name="Lapidus A."/>
            <person name="Cheng J.-F."/>
            <person name="Bruce D."/>
            <person name="Goodwin L."/>
            <person name="Pitluck S."/>
            <person name="Chertkov O."/>
            <person name="Detter J.C."/>
            <person name="Han C."/>
            <person name="Tapia R."/>
            <person name="Land M."/>
            <person name="Hauser L."/>
            <person name="Chang Y.-J."/>
            <person name="Jeffries C."/>
            <person name="Kyrpides N."/>
            <person name="Ivanova N."/>
            <person name="Mikhailova N."/>
            <person name="Hemme C.L."/>
            <person name="Woyke T."/>
        </authorList>
    </citation>
    <scope>NUCLEOTIDE SEQUENCE [LARGE SCALE GENOMIC DNA]</scope>
    <source>
        <strain evidence="2">ATCC 35296 / DSM 3052 / OCM 3 / 743B</strain>
    </source>
</reference>
<organism evidence="1 2">
    <name type="scientific">Clostridium cellulovorans (strain ATCC 35296 / DSM 3052 / OCM 3 / 743B)</name>
    <dbReference type="NCBI Taxonomy" id="573061"/>
    <lineage>
        <taxon>Bacteria</taxon>
        <taxon>Bacillati</taxon>
        <taxon>Bacillota</taxon>
        <taxon>Clostridia</taxon>
        <taxon>Eubacteriales</taxon>
        <taxon>Clostridiaceae</taxon>
        <taxon>Clostridium</taxon>
    </lineage>
</organism>
<proteinExistence type="predicted"/>